<comment type="caution">
    <text evidence="2">The sequence shown here is derived from an EMBL/GenBank/DDBJ whole genome shotgun (WGS) entry which is preliminary data.</text>
</comment>
<dbReference type="EMBL" id="BGPR01004571">
    <property type="protein sequence ID" value="GBN00994.1"/>
    <property type="molecule type" value="Genomic_DNA"/>
</dbReference>
<sequence length="137" mass="14976">MRGSFGEATPSGLFQSLSMASVNGAKGLVLFLRPLIIFCLKNGINAVGLQSVCLQDGVLMDQTDENSLGLSLLQKGETMAVKPSFIGRRQITIQNIECSHWTSHVNERTPSSTQETDRELSQQAVAVRRNPKLSRTD</sequence>
<organism evidence="2 3">
    <name type="scientific">Araneus ventricosus</name>
    <name type="common">Orbweaver spider</name>
    <name type="synonym">Epeira ventricosa</name>
    <dbReference type="NCBI Taxonomy" id="182803"/>
    <lineage>
        <taxon>Eukaryota</taxon>
        <taxon>Metazoa</taxon>
        <taxon>Ecdysozoa</taxon>
        <taxon>Arthropoda</taxon>
        <taxon>Chelicerata</taxon>
        <taxon>Arachnida</taxon>
        <taxon>Araneae</taxon>
        <taxon>Araneomorphae</taxon>
        <taxon>Entelegynae</taxon>
        <taxon>Araneoidea</taxon>
        <taxon>Araneidae</taxon>
        <taxon>Araneus</taxon>
    </lineage>
</organism>
<proteinExistence type="predicted"/>
<gene>
    <name evidence="2" type="ORF">AVEN_141987_1</name>
</gene>
<evidence type="ECO:0000256" key="1">
    <source>
        <dbReference type="SAM" id="MobiDB-lite"/>
    </source>
</evidence>
<evidence type="ECO:0000313" key="2">
    <source>
        <dbReference type="EMBL" id="GBN00994.1"/>
    </source>
</evidence>
<protein>
    <submittedName>
        <fullName evidence="2">Uncharacterized protein</fullName>
    </submittedName>
</protein>
<feature type="compositionally biased region" description="Polar residues" evidence="1">
    <location>
        <begin position="104"/>
        <end position="114"/>
    </location>
</feature>
<keyword evidence="3" id="KW-1185">Reference proteome</keyword>
<dbReference type="AlphaFoldDB" id="A0A4Y2KE37"/>
<accession>A0A4Y2KE37</accession>
<reference evidence="2 3" key="1">
    <citation type="journal article" date="2019" name="Sci. Rep.">
        <title>Orb-weaving spider Araneus ventricosus genome elucidates the spidroin gene catalogue.</title>
        <authorList>
            <person name="Kono N."/>
            <person name="Nakamura H."/>
            <person name="Ohtoshi R."/>
            <person name="Moran D.A.P."/>
            <person name="Shinohara A."/>
            <person name="Yoshida Y."/>
            <person name="Fujiwara M."/>
            <person name="Mori M."/>
            <person name="Tomita M."/>
            <person name="Arakawa K."/>
        </authorList>
    </citation>
    <scope>NUCLEOTIDE SEQUENCE [LARGE SCALE GENOMIC DNA]</scope>
</reference>
<feature type="region of interest" description="Disordered" evidence="1">
    <location>
        <begin position="104"/>
        <end position="137"/>
    </location>
</feature>
<dbReference type="Proteomes" id="UP000499080">
    <property type="component" value="Unassembled WGS sequence"/>
</dbReference>
<name>A0A4Y2KE37_ARAVE</name>
<evidence type="ECO:0000313" key="3">
    <source>
        <dbReference type="Proteomes" id="UP000499080"/>
    </source>
</evidence>